<dbReference type="Pfam" id="PF02518">
    <property type="entry name" value="HATPase_c"/>
    <property type="match status" value="1"/>
</dbReference>
<dbReference type="SMART" id="SM00388">
    <property type="entry name" value="HisKA"/>
    <property type="match status" value="1"/>
</dbReference>
<dbReference type="CDD" id="cd00075">
    <property type="entry name" value="HATPase"/>
    <property type="match status" value="1"/>
</dbReference>
<evidence type="ECO:0000256" key="4">
    <source>
        <dbReference type="ARBA" id="ARBA00022679"/>
    </source>
</evidence>
<evidence type="ECO:0000256" key="7">
    <source>
        <dbReference type="ARBA" id="ARBA00022840"/>
    </source>
</evidence>
<evidence type="ECO:0000256" key="9">
    <source>
        <dbReference type="SAM" id="Phobius"/>
    </source>
</evidence>
<evidence type="ECO:0000256" key="6">
    <source>
        <dbReference type="ARBA" id="ARBA00022777"/>
    </source>
</evidence>
<keyword evidence="9" id="KW-0812">Transmembrane</keyword>
<evidence type="ECO:0000256" key="5">
    <source>
        <dbReference type="ARBA" id="ARBA00022741"/>
    </source>
</evidence>
<dbReference type="SUPFAM" id="SSF55874">
    <property type="entry name" value="ATPase domain of HSP90 chaperone/DNA topoisomerase II/histidine kinase"/>
    <property type="match status" value="1"/>
</dbReference>
<protein>
    <recommendedName>
        <fullName evidence="2">histidine kinase</fullName>
        <ecNumber evidence="2">2.7.13.3</ecNumber>
    </recommendedName>
</protein>
<feature type="transmembrane region" description="Helical" evidence="9">
    <location>
        <begin position="85"/>
        <end position="106"/>
    </location>
</feature>
<dbReference type="InterPro" id="IPR005467">
    <property type="entry name" value="His_kinase_dom"/>
</dbReference>
<dbReference type="InterPro" id="IPR036890">
    <property type="entry name" value="HATPase_C_sf"/>
</dbReference>
<feature type="domain" description="Histidine kinase" evidence="10">
    <location>
        <begin position="213"/>
        <end position="422"/>
    </location>
</feature>
<dbReference type="EC" id="2.7.13.3" evidence="2"/>
<evidence type="ECO:0000313" key="11">
    <source>
        <dbReference type="EMBL" id="RJP56672.1"/>
    </source>
</evidence>
<dbReference type="PRINTS" id="PR00344">
    <property type="entry name" value="BCTRLSENSOR"/>
</dbReference>
<dbReference type="PANTHER" id="PTHR43065">
    <property type="entry name" value="SENSOR HISTIDINE KINASE"/>
    <property type="match status" value="1"/>
</dbReference>
<dbReference type="EMBL" id="QZJZ01000092">
    <property type="protein sequence ID" value="RJP56672.1"/>
    <property type="molecule type" value="Genomic_DNA"/>
</dbReference>
<dbReference type="InterPro" id="IPR003594">
    <property type="entry name" value="HATPase_dom"/>
</dbReference>
<dbReference type="GO" id="GO:0005524">
    <property type="term" value="F:ATP binding"/>
    <property type="evidence" value="ECO:0007669"/>
    <property type="project" value="UniProtKB-KW"/>
</dbReference>
<dbReference type="AlphaFoldDB" id="A0A3A4QV92"/>
<feature type="transmembrane region" description="Helical" evidence="9">
    <location>
        <begin position="20"/>
        <end position="40"/>
    </location>
</feature>
<dbReference type="InterPro" id="IPR036097">
    <property type="entry name" value="HisK_dim/P_sf"/>
</dbReference>
<feature type="transmembrane region" description="Helical" evidence="9">
    <location>
        <begin position="163"/>
        <end position="184"/>
    </location>
</feature>
<evidence type="ECO:0000256" key="8">
    <source>
        <dbReference type="ARBA" id="ARBA00023012"/>
    </source>
</evidence>
<comment type="caution">
    <text evidence="11">The sequence shown here is derived from an EMBL/GenBank/DDBJ whole genome shotgun (WGS) entry which is preliminary data.</text>
</comment>
<keyword evidence="7" id="KW-0067">ATP-binding</keyword>
<gene>
    <name evidence="11" type="ORF">C4541_11740</name>
</gene>
<dbReference type="Gene3D" id="1.10.287.130">
    <property type="match status" value="1"/>
</dbReference>
<evidence type="ECO:0000256" key="1">
    <source>
        <dbReference type="ARBA" id="ARBA00000085"/>
    </source>
</evidence>
<dbReference type="SUPFAM" id="SSF47384">
    <property type="entry name" value="Homodimeric domain of signal transducing histidine kinase"/>
    <property type="match status" value="1"/>
</dbReference>
<dbReference type="GO" id="GO:0000155">
    <property type="term" value="F:phosphorelay sensor kinase activity"/>
    <property type="evidence" value="ECO:0007669"/>
    <property type="project" value="InterPro"/>
</dbReference>
<name>A0A3A4QV92_9BACT</name>
<evidence type="ECO:0000256" key="3">
    <source>
        <dbReference type="ARBA" id="ARBA00022553"/>
    </source>
</evidence>
<dbReference type="Gene3D" id="3.30.565.10">
    <property type="entry name" value="Histidine kinase-like ATPase, C-terminal domain"/>
    <property type="match status" value="1"/>
</dbReference>
<keyword evidence="5" id="KW-0547">Nucleotide-binding</keyword>
<proteinExistence type="predicted"/>
<dbReference type="InterPro" id="IPR003661">
    <property type="entry name" value="HisK_dim/P_dom"/>
</dbReference>
<dbReference type="PANTHER" id="PTHR43065:SF10">
    <property type="entry name" value="PEROXIDE STRESS-ACTIVATED HISTIDINE KINASE MAK3"/>
    <property type="match status" value="1"/>
</dbReference>
<dbReference type="CDD" id="cd00082">
    <property type="entry name" value="HisKA"/>
    <property type="match status" value="1"/>
</dbReference>
<accession>A0A3A4QV92</accession>
<keyword evidence="4" id="KW-0808">Transferase</keyword>
<organism evidence="11 12">
    <name type="scientific">Candidatus Auribacter fodinae</name>
    <dbReference type="NCBI Taxonomy" id="2093366"/>
    <lineage>
        <taxon>Bacteria</taxon>
        <taxon>Pseudomonadati</taxon>
        <taxon>Candidatus Auribacterota</taxon>
        <taxon>Candidatus Auribacteria</taxon>
        <taxon>Candidatus Auribacterales</taxon>
        <taxon>Candidatus Auribacteraceae</taxon>
        <taxon>Candidatus Auribacter</taxon>
    </lineage>
</organism>
<keyword evidence="9" id="KW-1133">Transmembrane helix</keyword>
<dbReference type="Proteomes" id="UP000266426">
    <property type="component" value="Unassembled WGS sequence"/>
</dbReference>
<dbReference type="Pfam" id="PF00512">
    <property type="entry name" value="HisKA"/>
    <property type="match status" value="1"/>
</dbReference>
<keyword evidence="3" id="KW-0597">Phosphoprotein</keyword>
<keyword evidence="9" id="KW-0472">Membrane</keyword>
<sequence length="434" mass="50762">MQKKPLQKINRSNIRRILLVEELIMCPLKIIVVLFSYYFLSTLDVNKETYYYFSQLKLYVIANLFFIIALFGFGRRRFRPVIVRISAFFLSMIDNLYLCFLIFFTGGLDSELYLLYPGLLVRNAINFPEIKYQQTINITFILFYIVTIYSGEHNLSAFASEVFLLRLIMLILVSVCCWGIYFLLEKKNRQVRETQEMTIRSEKLHIASKLARQIAHELKNPLGIINNSAYLIRKKTDDSCEKILRQVDIIQQEVKKSDRIITELLDYSHLAESKITRVNVNQYIMNVLKDRTEQWIKIHFDLDHSLPDLFIDEAQLNRMFFHLFSNAMESFEEIVADNPEINILTRFIEDDFLEISVRDNGVGMPKHLQDNIFTPFFSTKSDHVGLGLSIAQNVVETYNGNITFRSLPGKGTTVTVRLPLHISIEDQQKHECYV</sequence>
<evidence type="ECO:0000259" key="10">
    <source>
        <dbReference type="PROSITE" id="PS50109"/>
    </source>
</evidence>
<reference evidence="11 12" key="1">
    <citation type="journal article" date="2017" name="ISME J.">
        <title>Energy and carbon metabolisms in a deep terrestrial subsurface fluid microbial community.</title>
        <authorList>
            <person name="Momper L."/>
            <person name="Jungbluth S.P."/>
            <person name="Lee M.D."/>
            <person name="Amend J.P."/>
        </authorList>
    </citation>
    <scope>NUCLEOTIDE SEQUENCE [LARGE SCALE GENOMIC DNA]</scope>
    <source>
        <strain evidence="11">SURF_26</strain>
    </source>
</reference>
<dbReference type="InterPro" id="IPR004358">
    <property type="entry name" value="Sig_transdc_His_kin-like_C"/>
</dbReference>
<dbReference type="PROSITE" id="PS50109">
    <property type="entry name" value="HIS_KIN"/>
    <property type="match status" value="1"/>
</dbReference>
<feature type="transmembrane region" description="Helical" evidence="9">
    <location>
        <begin position="52"/>
        <end position="73"/>
    </location>
</feature>
<comment type="catalytic activity">
    <reaction evidence="1">
        <text>ATP + protein L-histidine = ADP + protein N-phospho-L-histidine.</text>
        <dbReference type="EC" id="2.7.13.3"/>
    </reaction>
</comment>
<dbReference type="SMART" id="SM00387">
    <property type="entry name" value="HATPase_c"/>
    <property type="match status" value="1"/>
</dbReference>
<keyword evidence="8" id="KW-0902">Two-component regulatory system</keyword>
<evidence type="ECO:0000313" key="12">
    <source>
        <dbReference type="Proteomes" id="UP000266426"/>
    </source>
</evidence>
<keyword evidence="6" id="KW-0418">Kinase</keyword>
<evidence type="ECO:0000256" key="2">
    <source>
        <dbReference type="ARBA" id="ARBA00012438"/>
    </source>
</evidence>